<accession>A0A2G4R2C8</accession>
<evidence type="ECO:0008006" key="3">
    <source>
        <dbReference type="Google" id="ProtNLM"/>
    </source>
</evidence>
<dbReference type="EMBL" id="LDWY01000054">
    <property type="protein sequence ID" value="PHY90698.1"/>
    <property type="molecule type" value="Genomic_DNA"/>
</dbReference>
<proteinExistence type="predicted"/>
<comment type="caution">
    <text evidence="1">The sequence shown here is derived from an EMBL/GenBank/DDBJ whole genome shotgun (WGS) entry which is preliminary data.</text>
</comment>
<feature type="non-terminal residue" evidence="1">
    <location>
        <position position="1"/>
    </location>
</feature>
<evidence type="ECO:0000313" key="2">
    <source>
        <dbReference type="Proteomes" id="UP000237472"/>
    </source>
</evidence>
<reference evidence="2" key="1">
    <citation type="submission" date="2015-06" db="EMBL/GenBank/DDBJ databases">
        <authorList>
            <person name="Parisi A."/>
            <person name="Chiara M."/>
            <person name="Florio D."/>
            <person name="Miccolupo A."/>
            <person name="Manzari C."/>
            <person name="Mion D."/>
            <person name="Caruso M."/>
            <person name="D'erchia A.M."/>
            <person name="Zanoni R."/>
        </authorList>
    </citation>
    <scope>NUCLEOTIDE SEQUENCE [LARGE SCALE GENOMIC DNA]</scope>
    <source>
        <strain evidence="2">73/13</strain>
    </source>
</reference>
<feature type="non-terminal residue" evidence="1">
    <location>
        <position position="442"/>
    </location>
</feature>
<sequence length="442" mass="52207">IFCLFKVTKQHHKHLKTYQQITEVFPQLHYPPLKQCEDYQQGLECKFHLSYLLGSALIKASKAWYKGGYLKLFKDIKGAKKLYKALKEIKESLGVMPNLEGITTAHLQSLQAFKTLLKTSYEPLKSLLLQNFIFALTHFDEISLWLNSKEFKEKYEKENHPYPPLLNPDILNELLAIECDDKQNLKSVLKEQAFKLSKEALAYINANLDYRLIPAEKAWEMNLPLPRRYEFIGFLLHTNGEKAFSKFLTELQIELIFSFGYDAKLRYEHYFKNLSNNQSKKALIFLDQHIDLNEKFCLLMQDAPLLVLVRDPLDALRSFLNVRASLNGEKIWTLRYDDLLKIDNKIVYVHDERACYNPNSSQKYPLIDSIKSFIDKTHWMLDFSLNRNRILKYYENNMYFIDMYEIVGQNCYETLKKIAQDFHLKIPEKSLIFEQRLYSILT</sequence>
<organism evidence="1 2">
    <name type="scientific">Campylobacter vulpis</name>
    <dbReference type="NCBI Taxonomy" id="1655500"/>
    <lineage>
        <taxon>Bacteria</taxon>
        <taxon>Pseudomonadati</taxon>
        <taxon>Campylobacterota</taxon>
        <taxon>Epsilonproteobacteria</taxon>
        <taxon>Campylobacterales</taxon>
        <taxon>Campylobacteraceae</taxon>
        <taxon>Campylobacter</taxon>
    </lineage>
</organism>
<dbReference type="Proteomes" id="UP000237472">
    <property type="component" value="Unassembled WGS sequence"/>
</dbReference>
<dbReference type="RefSeq" id="WP_099461528.1">
    <property type="nucleotide sequence ID" value="NZ_LDWY01000054.1"/>
</dbReference>
<evidence type="ECO:0000313" key="1">
    <source>
        <dbReference type="EMBL" id="PHY90698.1"/>
    </source>
</evidence>
<name>A0A2G4R2C8_9BACT</name>
<gene>
    <name evidence="1" type="ORF">AA994_04415</name>
</gene>
<dbReference type="AlphaFoldDB" id="A0A2G4R2C8"/>
<protein>
    <recommendedName>
        <fullName evidence="3">DUF2972 domain-containing protein</fullName>
    </recommendedName>
</protein>